<keyword evidence="2" id="KW-0349">Heme</keyword>
<proteinExistence type="predicted"/>
<gene>
    <name evidence="8" type="ORF">BHK69_09280</name>
</gene>
<dbReference type="STRING" id="1526658.BHK69_09280"/>
<dbReference type="GO" id="GO:0051539">
    <property type="term" value="F:4 iron, 4 sulfur cluster binding"/>
    <property type="evidence" value="ECO:0007669"/>
    <property type="project" value="UniProtKB-KW"/>
</dbReference>
<evidence type="ECO:0000313" key="9">
    <source>
        <dbReference type="Proteomes" id="UP000094969"/>
    </source>
</evidence>
<dbReference type="SUPFAM" id="SSF55124">
    <property type="entry name" value="Nitrite/Sulfite reductase N-terminal domain-like"/>
    <property type="match status" value="2"/>
</dbReference>
<keyword evidence="1" id="KW-0004">4Fe-4S</keyword>
<dbReference type="InterPro" id="IPR036136">
    <property type="entry name" value="Nit/Sulf_reduc_fer-like_dom_sf"/>
</dbReference>
<dbReference type="InterPro" id="IPR051329">
    <property type="entry name" value="NIR_SIR_4Fe-4S"/>
</dbReference>
<name>A0A1D7TZU0_9HYPH</name>
<dbReference type="Pfam" id="PF03460">
    <property type="entry name" value="NIR_SIR_ferr"/>
    <property type="match status" value="1"/>
</dbReference>
<evidence type="ECO:0000256" key="5">
    <source>
        <dbReference type="ARBA" id="ARBA00023004"/>
    </source>
</evidence>
<keyword evidence="6" id="KW-0411">Iron-sulfur</keyword>
<sequence>METGDGWLVRLHPPGAVLTPTQLIRIATLAREHGNGLIEISARGNMQLRGLTAQSHPALVAVLLGERLVDEHDGDGPQRLTLISPLAGDGEMIDAAALAEAIEARGRLVAGLPAKLLIIVDGGGTLSLDGFACDLRLLAIAADRIMIGLPDGSWRGPIAVADTVEAVETILRRFAGHHAQARETIRRLRDLSPEALAALCDLPETDAPPPRHASRRAGLFALGTGRFAAIAGLPFGRCDAATLKALGHAAEAQGTRALRLSPWRGLACLGLSEASAQAWLGEAGGLGLITHDEDPRLWVQACAGKPACLRAETEAMSDAARLAEAAAPLLARGLSLHVSGCAKSCAHPGGADLTLVGREGRYDVVLHGTTHDQPVATLDLCDILRRLQPGQDLFARLSAAASGH</sequence>
<dbReference type="SUPFAM" id="SSF56014">
    <property type="entry name" value="Nitrite and sulphite reductase 4Fe-4S domain-like"/>
    <property type="match status" value="1"/>
</dbReference>
<evidence type="ECO:0000256" key="1">
    <source>
        <dbReference type="ARBA" id="ARBA00022485"/>
    </source>
</evidence>
<dbReference type="GO" id="GO:0020037">
    <property type="term" value="F:heme binding"/>
    <property type="evidence" value="ECO:0007669"/>
    <property type="project" value="InterPro"/>
</dbReference>
<evidence type="ECO:0000256" key="6">
    <source>
        <dbReference type="ARBA" id="ARBA00023014"/>
    </source>
</evidence>
<dbReference type="Gene3D" id="3.30.413.10">
    <property type="entry name" value="Sulfite Reductase Hemoprotein, domain 1"/>
    <property type="match status" value="1"/>
</dbReference>
<evidence type="ECO:0000313" key="8">
    <source>
        <dbReference type="EMBL" id="AOO80629.1"/>
    </source>
</evidence>
<dbReference type="Gene3D" id="3.90.480.20">
    <property type="match status" value="2"/>
</dbReference>
<dbReference type="GO" id="GO:0046872">
    <property type="term" value="F:metal ion binding"/>
    <property type="evidence" value="ECO:0007669"/>
    <property type="project" value="UniProtKB-KW"/>
</dbReference>
<keyword evidence="3" id="KW-0479">Metal-binding</keyword>
<dbReference type="EMBL" id="CP017147">
    <property type="protein sequence ID" value="AOO80629.1"/>
    <property type="molecule type" value="Genomic_DNA"/>
</dbReference>
<reference evidence="8 9" key="1">
    <citation type="journal article" date="2015" name="Antonie Van Leeuwenhoek">
        <title>Bosea vaviloviae sp. nov., a new species of slow-growing rhizobia isolated from nodules of the relict species Vavilovia formosa (Stev.) Fed.</title>
        <authorList>
            <person name="Safronova V.I."/>
            <person name="Kuznetsova I.G."/>
            <person name="Sazanova A.L."/>
            <person name="Kimeklis A.K."/>
            <person name="Belimov A.A."/>
            <person name="Andronov E.E."/>
            <person name="Pinaev A.G."/>
            <person name="Chizhevskaya E.P."/>
            <person name="Pukhaev A.R."/>
            <person name="Popov K.P."/>
            <person name="Willems A."/>
            <person name="Tikhonovich I.A."/>
        </authorList>
    </citation>
    <scope>NUCLEOTIDE SEQUENCE [LARGE SCALE GENOMIC DNA]</scope>
    <source>
        <strain evidence="8 9">Vaf18</strain>
    </source>
</reference>
<protein>
    <recommendedName>
        <fullName evidence="7">Nitrite/Sulfite reductase ferredoxin-like domain-containing protein</fullName>
    </recommendedName>
</protein>
<dbReference type="KEGG" id="bvv:BHK69_09280"/>
<dbReference type="InterPro" id="IPR005117">
    <property type="entry name" value="NiRdtase/SiRdtase_haem-b_fer"/>
</dbReference>
<dbReference type="Proteomes" id="UP000094969">
    <property type="component" value="Chromosome"/>
</dbReference>
<evidence type="ECO:0000256" key="4">
    <source>
        <dbReference type="ARBA" id="ARBA00023002"/>
    </source>
</evidence>
<dbReference type="GO" id="GO:0016491">
    <property type="term" value="F:oxidoreductase activity"/>
    <property type="evidence" value="ECO:0007669"/>
    <property type="project" value="UniProtKB-KW"/>
</dbReference>
<accession>A0A1D7TZU0</accession>
<dbReference type="PANTHER" id="PTHR32439:SF9">
    <property type="entry name" value="BLR3264 PROTEIN"/>
    <property type="match status" value="1"/>
</dbReference>
<evidence type="ECO:0000256" key="2">
    <source>
        <dbReference type="ARBA" id="ARBA00022617"/>
    </source>
</evidence>
<keyword evidence="4" id="KW-0560">Oxidoreductase</keyword>
<feature type="domain" description="Nitrite/Sulfite reductase ferredoxin-like" evidence="7">
    <location>
        <begin position="2"/>
        <end position="63"/>
    </location>
</feature>
<dbReference type="PANTHER" id="PTHR32439">
    <property type="entry name" value="FERREDOXIN--NITRITE REDUCTASE, CHLOROPLASTIC"/>
    <property type="match status" value="1"/>
</dbReference>
<evidence type="ECO:0000259" key="7">
    <source>
        <dbReference type="Pfam" id="PF03460"/>
    </source>
</evidence>
<organism evidence="8 9">
    <name type="scientific">Bosea vaviloviae</name>
    <dbReference type="NCBI Taxonomy" id="1526658"/>
    <lineage>
        <taxon>Bacteria</taxon>
        <taxon>Pseudomonadati</taxon>
        <taxon>Pseudomonadota</taxon>
        <taxon>Alphaproteobacteria</taxon>
        <taxon>Hyphomicrobiales</taxon>
        <taxon>Boseaceae</taxon>
        <taxon>Bosea</taxon>
    </lineage>
</organism>
<evidence type="ECO:0000256" key="3">
    <source>
        <dbReference type="ARBA" id="ARBA00022723"/>
    </source>
</evidence>
<dbReference type="PROSITE" id="PS00365">
    <property type="entry name" value="NIR_SIR"/>
    <property type="match status" value="1"/>
</dbReference>
<keyword evidence="5" id="KW-0408">Iron</keyword>
<keyword evidence="9" id="KW-1185">Reference proteome</keyword>
<dbReference type="AlphaFoldDB" id="A0A1D7TZU0"/>
<dbReference type="InterPro" id="IPR045854">
    <property type="entry name" value="NO2/SO3_Rdtase_4Fe4S_sf"/>
</dbReference>
<dbReference type="InterPro" id="IPR006066">
    <property type="entry name" value="NO2/SO3_Rdtase_FeS/sirohaem_BS"/>
</dbReference>